<dbReference type="InterPro" id="IPR005467">
    <property type="entry name" value="His_kinase_dom"/>
</dbReference>
<dbReference type="SMART" id="SM00387">
    <property type="entry name" value="HATPase_c"/>
    <property type="match status" value="1"/>
</dbReference>
<organism evidence="10">
    <name type="scientific">marine sediment metagenome</name>
    <dbReference type="NCBI Taxonomy" id="412755"/>
    <lineage>
        <taxon>unclassified sequences</taxon>
        <taxon>metagenomes</taxon>
        <taxon>ecological metagenomes</taxon>
    </lineage>
</organism>
<evidence type="ECO:0000313" key="10">
    <source>
        <dbReference type="EMBL" id="KKM27086.1"/>
    </source>
</evidence>
<dbReference type="InterPro" id="IPR001610">
    <property type="entry name" value="PAC"/>
</dbReference>
<dbReference type="Pfam" id="PF02518">
    <property type="entry name" value="HATPase_c"/>
    <property type="match status" value="1"/>
</dbReference>
<dbReference type="InterPro" id="IPR003661">
    <property type="entry name" value="HisK_dim/P_dom"/>
</dbReference>
<feature type="domain" description="PAC" evidence="9">
    <location>
        <begin position="96"/>
        <end position="146"/>
    </location>
</feature>
<dbReference type="PANTHER" id="PTHR43304:SF1">
    <property type="entry name" value="PAC DOMAIN-CONTAINING PROTEIN"/>
    <property type="match status" value="1"/>
</dbReference>
<evidence type="ECO:0000256" key="5">
    <source>
        <dbReference type="ARBA" id="ARBA00022777"/>
    </source>
</evidence>
<dbReference type="EMBL" id="LAZR01012389">
    <property type="protein sequence ID" value="KKM27086.1"/>
    <property type="molecule type" value="Genomic_DNA"/>
</dbReference>
<dbReference type="Gene3D" id="3.30.450.20">
    <property type="entry name" value="PAS domain"/>
    <property type="match status" value="2"/>
</dbReference>
<dbReference type="SUPFAM" id="SSF55785">
    <property type="entry name" value="PYP-like sensor domain (PAS domain)"/>
    <property type="match status" value="2"/>
</dbReference>
<gene>
    <name evidence="10" type="ORF">LCGC14_1578270</name>
</gene>
<dbReference type="InterPro" id="IPR036097">
    <property type="entry name" value="HisK_dim/P_sf"/>
</dbReference>
<protein>
    <recommendedName>
        <fullName evidence="2">histidine kinase</fullName>
        <ecNumber evidence="2">2.7.13.3</ecNumber>
    </recommendedName>
</protein>
<proteinExistence type="predicted"/>
<dbReference type="PANTHER" id="PTHR43304">
    <property type="entry name" value="PHYTOCHROME-LIKE PROTEIN CPH1"/>
    <property type="match status" value="1"/>
</dbReference>
<evidence type="ECO:0000259" key="9">
    <source>
        <dbReference type="PROSITE" id="PS50113"/>
    </source>
</evidence>
<evidence type="ECO:0000259" key="8">
    <source>
        <dbReference type="PROSITE" id="PS50112"/>
    </source>
</evidence>
<dbReference type="GO" id="GO:0000155">
    <property type="term" value="F:phosphorelay sensor kinase activity"/>
    <property type="evidence" value="ECO:0007669"/>
    <property type="project" value="InterPro"/>
</dbReference>
<dbReference type="SMART" id="SM00086">
    <property type="entry name" value="PAC"/>
    <property type="match status" value="2"/>
</dbReference>
<dbReference type="NCBIfam" id="TIGR00229">
    <property type="entry name" value="sensory_box"/>
    <property type="match status" value="2"/>
</dbReference>
<dbReference type="InterPro" id="IPR004358">
    <property type="entry name" value="Sig_transdc_His_kin-like_C"/>
</dbReference>
<dbReference type="Gene3D" id="1.10.287.130">
    <property type="match status" value="1"/>
</dbReference>
<dbReference type="InterPro" id="IPR036890">
    <property type="entry name" value="HATPase_C_sf"/>
</dbReference>
<comment type="caution">
    <text evidence="10">The sequence shown here is derived from an EMBL/GenBank/DDBJ whole genome shotgun (WGS) entry which is preliminary data.</text>
</comment>
<comment type="catalytic activity">
    <reaction evidence="1">
        <text>ATP + protein L-histidine = ADP + protein N-phospho-L-histidine.</text>
        <dbReference type="EC" id="2.7.13.3"/>
    </reaction>
</comment>
<keyword evidence="5" id="KW-0418">Kinase</keyword>
<dbReference type="InterPro" id="IPR052162">
    <property type="entry name" value="Sensor_kinase/Photoreceptor"/>
</dbReference>
<dbReference type="PRINTS" id="PR00344">
    <property type="entry name" value="BCTRLSENSOR"/>
</dbReference>
<dbReference type="Gene3D" id="3.30.565.10">
    <property type="entry name" value="Histidine kinase-like ATPase, C-terminal domain"/>
    <property type="match status" value="1"/>
</dbReference>
<keyword evidence="4" id="KW-0808">Transferase</keyword>
<feature type="domain" description="Histidine kinase" evidence="7">
    <location>
        <begin position="292"/>
        <end position="515"/>
    </location>
</feature>
<dbReference type="CDD" id="cd00130">
    <property type="entry name" value="PAS"/>
    <property type="match status" value="2"/>
</dbReference>
<feature type="domain" description="PAS" evidence="8">
    <location>
        <begin position="22"/>
        <end position="105"/>
    </location>
</feature>
<dbReference type="AlphaFoldDB" id="A0A0F9IHP2"/>
<dbReference type="SMART" id="SM00091">
    <property type="entry name" value="PAS"/>
    <property type="match status" value="2"/>
</dbReference>
<dbReference type="CDD" id="cd00082">
    <property type="entry name" value="HisKA"/>
    <property type="match status" value="1"/>
</dbReference>
<sequence length="515" mass="58636">MSNPRKKEEVDKTSIERALRESEQKFEKIFHNSSTIMAISTIEEGLYIDVNESFLKKLGFEKEEVLGKTSTDLNIWVNPEERDKIIQIFREKKHIKNIEVAIRTKSGEIIDGLFSADLVDIKNKPLLITMMQDITDRKKTEEKLMESEEKFRTIAEQSLMGIVILQGDVVKYANQRMVDLFGYSSEEIMNWGPGDFTILFAPDSLEFVSDQAKKKQSGLPNQTIQYPIHCVKKSGDFFWVENYSKTILYNGSSANLITIIDITERKKAEESLKESEQRYREAYERANLYKDLISHDMNNIIGAIQGSVELFTLLQNSPEDIKKKAELMEIVSMSTNKAKKLVSNVQALSKIEEGNDTSLVNVDILNLINEAIKFTQASYQNREIKIIVEALTNTINVQANDLLLDVFENILNNAAKYNDNPIVEINIKISKERVGNRKNLKFEFIDNGLGITDELKKYIFQEGHDDLKGGRGLGFGLSVVKKVIEGYNGKLLVEDRINGDYSKGSNFIIILPTDV</sequence>
<evidence type="ECO:0000256" key="3">
    <source>
        <dbReference type="ARBA" id="ARBA00022553"/>
    </source>
</evidence>
<keyword evidence="3" id="KW-0597">Phosphoprotein</keyword>
<dbReference type="Pfam" id="PF13426">
    <property type="entry name" value="PAS_9"/>
    <property type="match status" value="2"/>
</dbReference>
<dbReference type="PROSITE" id="PS50109">
    <property type="entry name" value="HIS_KIN"/>
    <property type="match status" value="1"/>
</dbReference>
<evidence type="ECO:0000256" key="4">
    <source>
        <dbReference type="ARBA" id="ARBA00022679"/>
    </source>
</evidence>
<name>A0A0F9IHP2_9ZZZZ</name>
<dbReference type="InterPro" id="IPR035965">
    <property type="entry name" value="PAS-like_dom_sf"/>
</dbReference>
<reference evidence="10" key="1">
    <citation type="journal article" date="2015" name="Nature">
        <title>Complex archaea that bridge the gap between prokaryotes and eukaryotes.</title>
        <authorList>
            <person name="Spang A."/>
            <person name="Saw J.H."/>
            <person name="Jorgensen S.L."/>
            <person name="Zaremba-Niedzwiedzka K."/>
            <person name="Martijn J."/>
            <person name="Lind A.E."/>
            <person name="van Eijk R."/>
            <person name="Schleper C."/>
            <person name="Guy L."/>
            <person name="Ettema T.J."/>
        </authorList>
    </citation>
    <scope>NUCLEOTIDE SEQUENCE</scope>
</reference>
<dbReference type="InterPro" id="IPR000700">
    <property type="entry name" value="PAS-assoc_C"/>
</dbReference>
<evidence type="ECO:0000259" key="7">
    <source>
        <dbReference type="PROSITE" id="PS50109"/>
    </source>
</evidence>
<evidence type="ECO:0000256" key="1">
    <source>
        <dbReference type="ARBA" id="ARBA00000085"/>
    </source>
</evidence>
<accession>A0A0F9IHP2</accession>
<feature type="domain" description="PAS" evidence="8">
    <location>
        <begin position="147"/>
        <end position="222"/>
    </location>
</feature>
<feature type="coiled-coil region" evidence="6">
    <location>
        <begin position="265"/>
        <end position="292"/>
    </location>
</feature>
<dbReference type="PROSITE" id="PS50112">
    <property type="entry name" value="PAS"/>
    <property type="match status" value="2"/>
</dbReference>
<evidence type="ECO:0000256" key="2">
    <source>
        <dbReference type="ARBA" id="ARBA00012438"/>
    </source>
</evidence>
<dbReference type="SUPFAM" id="SSF55874">
    <property type="entry name" value="ATPase domain of HSP90 chaperone/DNA topoisomerase II/histidine kinase"/>
    <property type="match status" value="1"/>
</dbReference>
<dbReference type="InterPro" id="IPR000014">
    <property type="entry name" value="PAS"/>
</dbReference>
<keyword evidence="6" id="KW-0175">Coiled coil</keyword>
<feature type="domain" description="PAC" evidence="9">
    <location>
        <begin position="224"/>
        <end position="274"/>
    </location>
</feature>
<dbReference type="PROSITE" id="PS50113">
    <property type="entry name" value="PAC"/>
    <property type="match status" value="2"/>
</dbReference>
<evidence type="ECO:0000256" key="6">
    <source>
        <dbReference type="SAM" id="Coils"/>
    </source>
</evidence>
<dbReference type="EC" id="2.7.13.3" evidence="2"/>
<dbReference type="SUPFAM" id="SSF47384">
    <property type="entry name" value="Homodimeric domain of signal transducing histidine kinase"/>
    <property type="match status" value="1"/>
</dbReference>
<dbReference type="InterPro" id="IPR003594">
    <property type="entry name" value="HATPase_dom"/>
</dbReference>